<proteinExistence type="inferred from homology"/>
<evidence type="ECO:0000313" key="6">
    <source>
        <dbReference type="Proteomes" id="UP000027866"/>
    </source>
</evidence>
<sequence length="180" mass="20258">MNEQAHIPASTGKEPSTAPRNDLRKDPRNEHRNDQGIAAVFGRLRDEIDDLFDDVAMPRQVRRALHMSGGIEFTPAIELKDKRDHYALAIELPGLDDKDIDVEFADGVLSISGEKHAESEERSEGCLISERSYGAFRRRLNLPKDVDPEQIDAKYERGVLNVTLGKDKKAAERVRKIKVA</sequence>
<dbReference type="KEGG" id="elq:Ga0102493_11155"/>
<comment type="similarity">
    <text evidence="1 2">Belongs to the small heat shock protein (HSP20) family.</text>
</comment>
<dbReference type="AlphaFoldDB" id="A0A074MNM9"/>
<dbReference type="CDD" id="cd06464">
    <property type="entry name" value="ACD_sHsps-like"/>
    <property type="match status" value="1"/>
</dbReference>
<feature type="compositionally biased region" description="Basic and acidic residues" evidence="3">
    <location>
        <begin position="21"/>
        <end position="34"/>
    </location>
</feature>
<dbReference type="Pfam" id="PF00011">
    <property type="entry name" value="HSP20"/>
    <property type="match status" value="1"/>
</dbReference>
<dbReference type="Gene3D" id="2.60.40.790">
    <property type="match status" value="1"/>
</dbReference>
<name>A0A074MNM9_9SPHN</name>
<dbReference type="PATRIC" id="fig|39960.10.peg.2405"/>
<evidence type="ECO:0000313" key="5">
    <source>
        <dbReference type="EMBL" id="KEO93458.1"/>
    </source>
</evidence>
<dbReference type="PROSITE" id="PS01031">
    <property type="entry name" value="SHSP"/>
    <property type="match status" value="1"/>
</dbReference>
<dbReference type="RefSeq" id="WP_051697942.1">
    <property type="nucleotide sequence ID" value="NZ_CP017057.1"/>
</dbReference>
<protein>
    <recommendedName>
        <fullName evidence="4">SHSP domain-containing protein</fullName>
    </recommendedName>
</protein>
<evidence type="ECO:0000256" key="3">
    <source>
        <dbReference type="SAM" id="MobiDB-lite"/>
    </source>
</evidence>
<organism evidence="5 6">
    <name type="scientific">Erythrobacter litoralis</name>
    <dbReference type="NCBI Taxonomy" id="39960"/>
    <lineage>
        <taxon>Bacteria</taxon>
        <taxon>Pseudomonadati</taxon>
        <taxon>Pseudomonadota</taxon>
        <taxon>Alphaproteobacteria</taxon>
        <taxon>Sphingomonadales</taxon>
        <taxon>Erythrobacteraceae</taxon>
        <taxon>Erythrobacter/Porphyrobacter group</taxon>
        <taxon>Erythrobacter</taxon>
    </lineage>
</organism>
<evidence type="ECO:0000256" key="1">
    <source>
        <dbReference type="PROSITE-ProRule" id="PRU00285"/>
    </source>
</evidence>
<dbReference type="PANTHER" id="PTHR11527">
    <property type="entry name" value="HEAT-SHOCK PROTEIN 20 FAMILY MEMBER"/>
    <property type="match status" value="1"/>
</dbReference>
<keyword evidence="6" id="KW-1185">Reference proteome</keyword>
<dbReference type="EMBL" id="JMIX01000006">
    <property type="protein sequence ID" value="KEO93458.1"/>
    <property type="molecule type" value="Genomic_DNA"/>
</dbReference>
<dbReference type="InterPro" id="IPR008978">
    <property type="entry name" value="HSP20-like_chaperone"/>
</dbReference>
<feature type="region of interest" description="Disordered" evidence="3">
    <location>
        <begin position="1"/>
        <end position="35"/>
    </location>
</feature>
<dbReference type="OrthoDB" id="9808910at2"/>
<gene>
    <name evidence="5" type="ORF">EH32_12145</name>
</gene>
<dbReference type="Proteomes" id="UP000027866">
    <property type="component" value="Unassembled WGS sequence"/>
</dbReference>
<accession>A0A074MNM9</accession>
<reference evidence="5 6" key="1">
    <citation type="submission" date="2014-04" db="EMBL/GenBank/DDBJ databases">
        <title>A comprehensive comparison of genomes of Erythrobacter spp. Strains.</title>
        <authorList>
            <person name="Zheng Q."/>
        </authorList>
    </citation>
    <scope>NUCLEOTIDE SEQUENCE [LARGE SCALE GENOMIC DNA]</scope>
    <source>
        <strain evidence="5 6">DSM 8509</strain>
    </source>
</reference>
<comment type="caution">
    <text evidence="5">The sequence shown here is derived from an EMBL/GenBank/DDBJ whole genome shotgun (WGS) entry which is preliminary data.</text>
</comment>
<dbReference type="InterPro" id="IPR002068">
    <property type="entry name" value="A-crystallin/Hsp20_dom"/>
</dbReference>
<evidence type="ECO:0000256" key="2">
    <source>
        <dbReference type="RuleBase" id="RU003616"/>
    </source>
</evidence>
<dbReference type="SUPFAM" id="SSF49764">
    <property type="entry name" value="HSP20-like chaperones"/>
    <property type="match status" value="1"/>
</dbReference>
<feature type="domain" description="SHSP" evidence="4">
    <location>
        <begin position="68"/>
        <end position="180"/>
    </location>
</feature>
<dbReference type="InterPro" id="IPR031107">
    <property type="entry name" value="Small_HSP"/>
</dbReference>
<evidence type="ECO:0000259" key="4">
    <source>
        <dbReference type="PROSITE" id="PS01031"/>
    </source>
</evidence>